<gene>
    <name evidence="4" type="ORF">GCM10007368_02300</name>
</gene>
<evidence type="ECO:0000256" key="3">
    <source>
        <dbReference type="SAM" id="MobiDB-lite"/>
    </source>
</evidence>
<protein>
    <recommendedName>
        <fullName evidence="6">Secretion/DNA translocation related CpaE-like protein</fullName>
    </recommendedName>
</protein>
<dbReference type="RefSeq" id="WP_188521807.1">
    <property type="nucleotide sequence ID" value="NZ_BMDG01000001.1"/>
</dbReference>
<dbReference type="Gene3D" id="3.40.50.300">
    <property type="entry name" value="P-loop containing nucleotide triphosphate hydrolases"/>
    <property type="match status" value="1"/>
</dbReference>
<dbReference type="Pfam" id="PF10609">
    <property type="entry name" value="ParA"/>
    <property type="match status" value="1"/>
</dbReference>
<dbReference type="EMBL" id="BMDG01000001">
    <property type="protein sequence ID" value="GGI04666.1"/>
    <property type="molecule type" value="Genomic_DNA"/>
</dbReference>
<proteinExistence type="predicted"/>
<evidence type="ECO:0008006" key="6">
    <source>
        <dbReference type="Google" id="ProtNLM"/>
    </source>
</evidence>
<comment type="caution">
    <text evidence="4">The sequence shown here is derived from an EMBL/GenBank/DDBJ whole genome shotgun (WGS) entry which is preliminary data.</text>
</comment>
<evidence type="ECO:0000256" key="2">
    <source>
        <dbReference type="ARBA" id="ARBA00022840"/>
    </source>
</evidence>
<sequence>MDDAPEPLAASTRTLPTSARAELPWLTGPPGTRRTGRTARTVAVVGACGGAGTSTLAAAVAHGLRRSGEPAVLVDLDVPGPGQDVLLGIEDEPGARWPELAAARGDVDGEGLLAALPRWRTVPVLSASRQQPDPPDDAVVLDVTTALLRAGESVVLDLPRPTAWSRAAGLLAAAADVALLVVPCTVPGVAGAVATCAGLHAARVREPWVVARRPVPGRVDAAALEAALGLDVVAEARWDGRLADAVDRGEGPPVGRRSALGRVAAGLAAALQGAS</sequence>
<feature type="region of interest" description="Disordered" evidence="3">
    <location>
        <begin position="1"/>
        <end position="35"/>
    </location>
</feature>
<keyword evidence="1" id="KW-0547">Nucleotide-binding</keyword>
<dbReference type="Proteomes" id="UP000632535">
    <property type="component" value="Unassembled WGS sequence"/>
</dbReference>
<name>A0ABQ2B2S4_9MICO</name>
<keyword evidence="2" id="KW-0067">ATP-binding</keyword>
<organism evidence="4 5">
    <name type="scientific">Isoptericola cucumis</name>
    <dbReference type="NCBI Taxonomy" id="1776856"/>
    <lineage>
        <taxon>Bacteria</taxon>
        <taxon>Bacillati</taxon>
        <taxon>Actinomycetota</taxon>
        <taxon>Actinomycetes</taxon>
        <taxon>Micrococcales</taxon>
        <taxon>Promicromonosporaceae</taxon>
        <taxon>Isoptericola</taxon>
    </lineage>
</organism>
<evidence type="ECO:0000313" key="4">
    <source>
        <dbReference type="EMBL" id="GGI04666.1"/>
    </source>
</evidence>
<dbReference type="InterPro" id="IPR027417">
    <property type="entry name" value="P-loop_NTPase"/>
</dbReference>
<evidence type="ECO:0000313" key="5">
    <source>
        <dbReference type="Proteomes" id="UP000632535"/>
    </source>
</evidence>
<dbReference type="InterPro" id="IPR050625">
    <property type="entry name" value="ParA/MinD_ATPase"/>
</dbReference>
<dbReference type="SUPFAM" id="SSF52540">
    <property type="entry name" value="P-loop containing nucleoside triphosphate hydrolases"/>
    <property type="match status" value="1"/>
</dbReference>
<reference evidence="5" key="1">
    <citation type="journal article" date="2019" name="Int. J. Syst. Evol. Microbiol.">
        <title>The Global Catalogue of Microorganisms (GCM) 10K type strain sequencing project: providing services to taxonomists for standard genome sequencing and annotation.</title>
        <authorList>
            <consortium name="The Broad Institute Genomics Platform"/>
            <consortium name="The Broad Institute Genome Sequencing Center for Infectious Disease"/>
            <person name="Wu L."/>
            <person name="Ma J."/>
        </authorList>
    </citation>
    <scope>NUCLEOTIDE SEQUENCE [LARGE SCALE GENOMIC DNA]</scope>
    <source>
        <strain evidence="5">CCM 8653</strain>
    </source>
</reference>
<dbReference type="NCBIfam" id="TIGR03815">
    <property type="entry name" value="CpaE_hom_Actino"/>
    <property type="match status" value="1"/>
</dbReference>
<keyword evidence="5" id="KW-1185">Reference proteome</keyword>
<evidence type="ECO:0000256" key="1">
    <source>
        <dbReference type="ARBA" id="ARBA00022741"/>
    </source>
</evidence>
<accession>A0ABQ2B2S4</accession>
<dbReference type="PANTHER" id="PTHR43384">
    <property type="entry name" value="SEPTUM SITE-DETERMINING PROTEIN MIND HOMOLOG, CHLOROPLASTIC-RELATED"/>
    <property type="match status" value="1"/>
</dbReference>
<dbReference type="InterPro" id="IPR022521">
    <property type="entry name" value="Rv3660c"/>
</dbReference>
<dbReference type="InterPro" id="IPR033756">
    <property type="entry name" value="YlxH/NBP35"/>
</dbReference>
<dbReference type="PANTHER" id="PTHR43384:SF11">
    <property type="entry name" value="SEPTUM SITE DETERMINING PROTEIN"/>
    <property type="match status" value="1"/>
</dbReference>